<gene>
    <name evidence="2" type="ORF">Q5716_07260</name>
</gene>
<name>A0ABT9BRN6_9MICO</name>
<dbReference type="CDD" id="cd00413">
    <property type="entry name" value="Glyco_hydrolase_16"/>
    <property type="match status" value="1"/>
</dbReference>
<feature type="domain" description="GH16" evidence="1">
    <location>
        <begin position="4"/>
        <end position="254"/>
    </location>
</feature>
<evidence type="ECO:0000259" key="1">
    <source>
        <dbReference type="PROSITE" id="PS51762"/>
    </source>
</evidence>
<dbReference type="SUPFAM" id="SSF49899">
    <property type="entry name" value="Concanavalin A-like lectins/glucanases"/>
    <property type="match status" value="1"/>
</dbReference>
<dbReference type="EMBL" id="JAUQUB010000001">
    <property type="protein sequence ID" value="MDO7882025.1"/>
    <property type="molecule type" value="Genomic_DNA"/>
</dbReference>
<dbReference type="PROSITE" id="PS51762">
    <property type="entry name" value="GH16_2"/>
    <property type="match status" value="1"/>
</dbReference>
<evidence type="ECO:0000313" key="3">
    <source>
        <dbReference type="Proteomes" id="UP001241072"/>
    </source>
</evidence>
<dbReference type="Proteomes" id="UP001241072">
    <property type="component" value="Unassembled WGS sequence"/>
</dbReference>
<comment type="caution">
    <text evidence="2">The sequence shown here is derived from an EMBL/GenBank/DDBJ whole genome shotgun (WGS) entry which is preliminary data.</text>
</comment>
<dbReference type="InterPro" id="IPR013320">
    <property type="entry name" value="ConA-like_dom_sf"/>
</dbReference>
<dbReference type="GO" id="GO:0016787">
    <property type="term" value="F:hydrolase activity"/>
    <property type="evidence" value="ECO:0007669"/>
    <property type="project" value="UniProtKB-KW"/>
</dbReference>
<dbReference type="InterPro" id="IPR000757">
    <property type="entry name" value="Beta-glucanase-like"/>
</dbReference>
<dbReference type="Gene3D" id="2.60.120.200">
    <property type="match status" value="1"/>
</dbReference>
<dbReference type="Pfam" id="PF00722">
    <property type="entry name" value="Glyco_hydro_16"/>
    <property type="match status" value="1"/>
</dbReference>
<protein>
    <submittedName>
        <fullName evidence="2">Glycoside hydrolase family 16 protein</fullName>
    </submittedName>
</protein>
<evidence type="ECO:0000313" key="2">
    <source>
        <dbReference type="EMBL" id="MDO7882025.1"/>
    </source>
</evidence>
<sequence length="254" mass="28717">MATLDRSGLVLEFSDDFSTAELDTAHWFPYYLPHWSSRAATAARFEVGSGLRLRIDEDQAPWAEEWDGPLRATALQTGSRSGRVGSPDGQLRFRDDLVVREEQAEEWLYTPTGGVVELRARATRDAAAMVALYLIGDEKSPERSGELCVMEVFGREVADDHALVGLGIHPWGDPALRDDFVKVRLDGDGTDWHDYAVEWMPGRSRFYIDDELVHESPQAPGYPMQLMLTVYEFEHVAPHPKVFDVALVRGWRRL</sequence>
<accession>A0ABT9BRN6</accession>
<keyword evidence="3" id="KW-1185">Reference proteome</keyword>
<reference evidence="2 3" key="1">
    <citation type="submission" date="2023-07" db="EMBL/GenBank/DDBJ databases">
        <title>Protaetiibacter sp. nov WY-16 isolated from soil.</title>
        <authorList>
            <person name="Liu B."/>
            <person name="Wan Y."/>
        </authorList>
    </citation>
    <scope>NUCLEOTIDE SEQUENCE [LARGE SCALE GENOMIC DNA]</scope>
    <source>
        <strain evidence="2 3">WY-16</strain>
    </source>
</reference>
<organism evidence="2 3">
    <name type="scientific">Antiquaquibacter soli</name>
    <dbReference type="NCBI Taxonomy" id="3064523"/>
    <lineage>
        <taxon>Bacteria</taxon>
        <taxon>Bacillati</taxon>
        <taxon>Actinomycetota</taxon>
        <taxon>Actinomycetes</taxon>
        <taxon>Micrococcales</taxon>
        <taxon>Microbacteriaceae</taxon>
        <taxon>Antiquaquibacter</taxon>
    </lineage>
</organism>
<keyword evidence="2" id="KW-0378">Hydrolase</keyword>
<proteinExistence type="predicted"/>
<dbReference type="RefSeq" id="WP_305002411.1">
    <property type="nucleotide sequence ID" value="NZ_JAUQUB010000001.1"/>
</dbReference>